<dbReference type="SUPFAM" id="SSF52058">
    <property type="entry name" value="L domain-like"/>
    <property type="match status" value="1"/>
</dbReference>
<feature type="region of interest" description="Disordered" evidence="3">
    <location>
        <begin position="483"/>
        <end position="516"/>
    </location>
</feature>
<keyword evidence="5" id="KW-1185">Reference proteome</keyword>
<organism evidence="4 5">
    <name type="scientific">Bodo saltans</name>
    <name type="common">Flagellated protozoan</name>
    <dbReference type="NCBI Taxonomy" id="75058"/>
    <lineage>
        <taxon>Eukaryota</taxon>
        <taxon>Discoba</taxon>
        <taxon>Euglenozoa</taxon>
        <taxon>Kinetoplastea</taxon>
        <taxon>Metakinetoplastina</taxon>
        <taxon>Eubodonida</taxon>
        <taxon>Bodonidae</taxon>
        <taxon>Bodo</taxon>
    </lineage>
</organism>
<dbReference type="PANTHER" id="PTHR48051">
    <property type="match status" value="1"/>
</dbReference>
<dbReference type="Gene3D" id="3.80.10.10">
    <property type="entry name" value="Ribonuclease Inhibitor"/>
    <property type="match status" value="4"/>
</dbReference>
<dbReference type="OrthoDB" id="660555at2759"/>
<dbReference type="PROSITE" id="PS51450">
    <property type="entry name" value="LRR"/>
    <property type="match status" value="4"/>
</dbReference>
<dbReference type="InterPro" id="IPR050216">
    <property type="entry name" value="LRR_domain-containing"/>
</dbReference>
<dbReference type="Pfam" id="PF13516">
    <property type="entry name" value="LRR_6"/>
    <property type="match status" value="1"/>
</dbReference>
<name>A0A0S4KNM8_BODSA</name>
<dbReference type="SMART" id="SM00369">
    <property type="entry name" value="LRR_TYP"/>
    <property type="match status" value="11"/>
</dbReference>
<dbReference type="AlphaFoldDB" id="A0A0S4KNM8"/>
<gene>
    <name evidence="4" type="ORF">BSAL_31745</name>
</gene>
<sequence length="884" mass="95426">MSRARVPVTATGRHGGVGGVMIGSQEKNSMRVDTILQHACSNGVLRLANRNLTEVPREVFFLQDTDYKDKRWWEEQQLTVLDVSNNLIASIPVPTSSSVSNSAQPNSLISAFSQLRLLNASYNKLLAFPAALLVACSRTLTKLELSHNQLTGEGLPFASRMTNSSSSVVFESLVELDVSHNKLQVLCNLLLCCPRIEKLQASNNQLTLWQEDTPGAVALSLRHIDLSINNLVTLWWQADGSTLAQRCPNLIHLNASKNKITGDGIDPPARGSLLSAAAPFPSSLVTLDLKYNNLGRWPTQLFGGPSPTSSMNGGGASSLRHLREVYLGRNQLPTPPPTSLPTTETPSCLPALEMLDVSDNQIQDATFLLCLKNSLTRLDLQNNSLSTLPAELGLFPKLTNVVLEGNPLRSIRRDVIAKGTVELLAFLRDRLPPGSVADAKVTASQQVKTLEAHVIHAERQILPPAAAAAAAFLAEQHDPTRHMLGRRQQQQPPQMEGAGLSGRSSATTGGHAQRRVDDRPFATAFNANAVISEEVRTLNSACIRAGERSGTTWNLGRKSGGGGSSAGAGRPSAIMGRRAGNLVTAAGPPLSNGVGTGNSGAVASLELPEVVSYALNFAELHASTEQKFRDTVFTISMEHQSSVKALSLDFLFPFPKLRELNCSRCSSLETLLVAHPDPQTHVEPPLSCLSSLDLSHCSIAANASTDGSAFSSSSTLDAALQLLSSWNAPLARLNLSFNPRLYCVPQTLICVAKSLQYLRLEGNPNIGGPQQSLLTFHVLGQLPQLVELSLSRCNITDIPADGAEVTPLCHVDPRKGFCESSWPRLALLDLSSNELSNVPNTIGLMKHHLRQLSLEGNRIRWLRQETLSKGTVAVLQYLEDRIPR</sequence>
<dbReference type="InterPro" id="IPR003591">
    <property type="entry name" value="Leu-rich_rpt_typical-subtyp"/>
</dbReference>
<evidence type="ECO:0000313" key="5">
    <source>
        <dbReference type="Proteomes" id="UP000051952"/>
    </source>
</evidence>
<dbReference type="SMART" id="SM00364">
    <property type="entry name" value="LRR_BAC"/>
    <property type="match status" value="7"/>
</dbReference>
<dbReference type="Proteomes" id="UP000051952">
    <property type="component" value="Unassembled WGS sequence"/>
</dbReference>
<dbReference type="InterPro" id="IPR001611">
    <property type="entry name" value="Leu-rich_rpt"/>
</dbReference>
<evidence type="ECO:0000256" key="2">
    <source>
        <dbReference type="ARBA" id="ARBA00022737"/>
    </source>
</evidence>
<dbReference type="FunFam" id="3.80.10.10:FF:000116">
    <property type="entry name" value="Leucine-rich repeat-containing protein 40"/>
    <property type="match status" value="1"/>
</dbReference>
<keyword evidence="2" id="KW-0677">Repeat</keyword>
<evidence type="ECO:0000256" key="3">
    <source>
        <dbReference type="SAM" id="MobiDB-lite"/>
    </source>
</evidence>
<evidence type="ECO:0000313" key="4">
    <source>
        <dbReference type="EMBL" id="CUI15217.1"/>
    </source>
</evidence>
<reference evidence="5" key="1">
    <citation type="submission" date="2015-09" db="EMBL/GenBank/DDBJ databases">
        <authorList>
            <consortium name="Pathogen Informatics"/>
        </authorList>
    </citation>
    <scope>NUCLEOTIDE SEQUENCE [LARGE SCALE GENOMIC DNA]</scope>
    <source>
        <strain evidence="5">Lake Konstanz</strain>
    </source>
</reference>
<dbReference type="EMBL" id="CYKH01001915">
    <property type="protein sequence ID" value="CUI15217.1"/>
    <property type="molecule type" value="Genomic_DNA"/>
</dbReference>
<dbReference type="InterPro" id="IPR032675">
    <property type="entry name" value="LRR_dom_sf"/>
</dbReference>
<protein>
    <submittedName>
        <fullName evidence="4">Leucine-rich repeat protein, putative</fullName>
    </submittedName>
</protein>
<accession>A0A0S4KNM8</accession>
<dbReference type="OMA" id="CESSWPR"/>
<dbReference type="PANTHER" id="PTHR48051:SF1">
    <property type="entry name" value="RAS SUPPRESSOR PROTEIN 1"/>
    <property type="match status" value="1"/>
</dbReference>
<dbReference type="Pfam" id="PF00560">
    <property type="entry name" value="LRR_1"/>
    <property type="match status" value="1"/>
</dbReference>
<dbReference type="SUPFAM" id="SSF52047">
    <property type="entry name" value="RNI-like"/>
    <property type="match status" value="1"/>
</dbReference>
<proteinExistence type="predicted"/>
<dbReference type="VEuPathDB" id="TriTrypDB:BSAL_31745"/>
<evidence type="ECO:0000256" key="1">
    <source>
        <dbReference type="ARBA" id="ARBA00022614"/>
    </source>
</evidence>
<keyword evidence="1" id="KW-0433">Leucine-rich repeat</keyword>
<dbReference type="GO" id="GO:0005737">
    <property type="term" value="C:cytoplasm"/>
    <property type="evidence" value="ECO:0007669"/>
    <property type="project" value="TreeGrafter"/>
</dbReference>